<dbReference type="OrthoDB" id="9804570at2"/>
<dbReference type="PIRSF" id="PIRSF010312">
    <property type="entry name" value="Sulphur_oxidation_SoxY"/>
    <property type="match status" value="1"/>
</dbReference>
<dbReference type="AlphaFoldDB" id="A0A2S0N891"/>
<keyword evidence="1" id="KW-0732">Signal</keyword>
<dbReference type="Pfam" id="PF13501">
    <property type="entry name" value="SoxY"/>
    <property type="match status" value="1"/>
</dbReference>
<keyword evidence="4" id="KW-1185">Reference proteome</keyword>
<dbReference type="InterPro" id="IPR006311">
    <property type="entry name" value="TAT_signal"/>
</dbReference>
<organism evidence="3 4">
    <name type="scientific">Phreatobacter cathodiphilus</name>
    <dbReference type="NCBI Taxonomy" id="1868589"/>
    <lineage>
        <taxon>Bacteria</taxon>
        <taxon>Pseudomonadati</taxon>
        <taxon>Pseudomonadota</taxon>
        <taxon>Alphaproteobacteria</taxon>
        <taxon>Hyphomicrobiales</taxon>
        <taxon>Phreatobacteraceae</taxon>
        <taxon>Phreatobacter</taxon>
    </lineage>
</organism>
<accession>A0A2S0N891</accession>
<proteinExistence type="predicted"/>
<evidence type="ECO:0000256" key="1">
    <source>
        <dbReference type="SAM" id="SignalP"/>
    </source>
</evidence>
<dbReference type="PROSITE" id="PS51318">
    <property type="entry name" value="TAT"/>
    <property type="match status" value="1"/>
</dbReference>
<gene>
    <name evidence="3" type="ORF">C6569_04495</name>
</gene>
<protein>
    <recommendedName>
        <fullName evidence="2">Ig-like SoxY domain-containing protein</fullName>
    </recommendedName>
</protein>
<evidence type="ECO:0000313" key="3">
    <source>
        <dbReference type="EMBL" id="AVO44379.1"/>
    </source>
</evidence>
<dbReference type="RefSeq" id="WP_106747709.1">
    <property type="nucleotide sequence ID" value="NZ_CP027668.1"/>
</dbReference>
<feature type="signal peptide" evidence="1">
    <location>
        <begin position="1"/>
        <end position="35"/>
    </location>
</feature>
<feature type="domain" description="Ig-like SoxY" evidence="2">
    <location>
        <begin position="48"/>
        <end position="155"/>
    </location>
</feature>
<reference evidence="3 4" key="1">
    <citation type="submission" date="2018-03" db="EMBL/GenBank/DDBJ databases">
        <title>Genome sequencing of Phreatobacter sp.</title>
        <authorList>
            <person name="Kim S.-J."/>
            <person name="Heo J."/>
            <person name="Kwon S.-W."/>
        </authorList>
    </citation>
    <scope>NUCLEOTIDE SEQUENCE [LARGE SCALE GENOMIC DNA]</scope>
    <source>
        <strain evidence="3 4">S-12</strain>
    </source>
</reference>
<sequence>MPKPSPERPDLLTRRVAIAAAAAVALAPAAASGQAASAETFAAAERAILAGREPAAAGLSIEMPQLSENGNAVDIAVRIDSPMSAEDHVARIHILAEKNPFPRIATFHIGPQAGRADVATRIRLAETQTIVVLAETSRGVVHRGSREVIVILGACVDGG</sequence>
<dbReference type="InterPro" id="IPR016568">
    <property type="entry name" value="Sulphur_oxidation_SoxY"/>
</dbReference>
<dbReference type="KEGG" id="phr:C6569_04495"/>
<dbReference type="Gene3D" id="2.60.40.2470">
    <property type="entry name" value="SoxY domain"/>
    <property type="match status" value="1"/>
</dbReference>
<name>A0A2S0N891_9HYPH</name>
<dbReference type="InterPro" id="IPR032711">
    <property type="entry name" value="SoxY"/>
</dbReference>
<evidence type="ECO:0000259" key="2">
    <source>
        <dbReference type="Pfam" id="PF13501"/>
    </source>
</evidence>
<feature type="chain" id="PRO_5015733330" description="Ig-like SoxY domain-containing protein" evidence="1">
    <location>
        <begin position="36"/>
        <end position="159"/>
    </location>
</feature>
<dbReference type="InterPro" id="IPR038162">
    <property type="entry name" value="SoxY_sf"/>
</dbReference>
<dbReference type="EMBL" id="CP027668">
    <property type="protein sequence ID" value="AVO44379.1"/>
    <property type="molecule type" value="Genomic_DNA"/>
</dbReference>
<dbReference type="Proteomes" id="UP000237889">
    <property type="component" value="Chromosome"/>
</dbReference>
<evidence type="ECO:0000313" key="4">
    <source>
        <dbReference type="Proteomes" id="UP000237889"/>
    </source>
</evidence>